<name>A0A0L0DQZ6_THETB</name>
<keyword evidence="1" id="KW-0547">Nucleotide-binding</keyword>
<accession>A0A0L0DQZ6</accession>
<dbReference type="PANTHER" id="PTHR12435">
    <property type="match status" value="1"/>
</dbReference>
<evidence type="ECO:0008006" key="6">
    <source>
        <dbReference type="Google" id="ProtNLM"/>
    </source>
</evidence>
<dbReference type="InterPro" id="IPR013641">
    <property type="entry name" value="KTI12/PSTK"/>
</dbReference>
<protein>
    <recommendedName>
        <fullName evidence="6">Chromatin associated protein KTI12</fullName>
    </recommendedName>
</protein>
<gene>
    <name evidence="4" type="ORF">AMSG_09809</name>
</gene>
<dbReference type="GeneID" id="25568192"/>
<dbReference type="OrthoDB" id="9972657at2759"/>
<dbReference type="AlphaFoldDB" id="A0A0L0DQZ6"/>
<dbReference type="STRING" id="461836.A0A0L0DQZ6"/>
<dbReference type="GO" id="GO:0005524">
    <property type="term" value="F:ATP binding"/>
    <property type="evidence" value="ECO:0007669"/>
    <property type="project" value="UniProtKB-KW"/>
</dbReference>
<reference evidence="4 5" key="1">
    <citation type="submission" date="2010-05" db="EMBL/GenBank/DDBJ databases">
        <title>The Genome Sequence of Thecamonas trahens ATCC 50062.</title>
        <authorList>
            <consortium name="The Broad Institute Genome Sequencing Platform"/>
            <person name="Russ C."/>
            <person name="Cuomo C."/>
            <person name="Shea T."/>
            <person name="Young S.K."/>
            <person name="Zeng Q."/>
            <person name="Koehrsen M."/>
            <person name="Haas B."/>
            <person name="Borodovsky M."/>
            <person name="Guigo R."/>
            <person name="Alvarado L."/>
            <person name="Berlin A."/>
            <person name="Bochicchio J."/>
            <person name="Borenstein D."/>
            <person name="Chapman S."/>
            <person name="Chen Z."/>
            <person name="Freedman E."/>
            <person name="Gellesch M."/>
            <person name="Goldberg J."/>
            <person name="Griggs A."/>
            <person name="Gujja S."/>
            <person name="Heilman E."/>
            <person name="Heiman D."/>
            <person name="Hepburn T."/>
            <person name="Howarth C."/>
            <person name="Jen D."/>
            <person name="Larson L."/>
            <person name="Mehta T."/>
            <person name="Park D."/>
            <person name="Pearson M."/>
            <person name="Roberts A."/>
            <person name="Saif S."/>
            <person name="Shenoy N."/>
            <person name="Sisk P."/>
            <person name="Stolte C."/>
            <person name="Sykes S."/>
            <person name="Thomson T."/>
            <person name="Walk T."/>
            <person name="White J."/>
            <person name="Yandava C."/>
            <person name="Burger G."/>
            <person name="Gray M.W."/>
            <person name="Holland P.W.H."/>
            <person name="King N."/>
            <person name="Lang F.B.F."/>
            <person name="Roger A.J."/>
            <person name="Ruiz-Trillo I."/>
            <person name="Lander E."/>
            <person name="Nusbaum C."/>
        </authorList>
    </citation>
    <scope>NUCLEOTIDE SEQUENCE [LARGE SCALE GENOMIC DNA]</scope>
    <source>
        <strain evidence="4 5">ATCC 50062</strain>
    </source>
</reference>
<proteinExistence type="inferred from homology"/>
<dbReference type="Proteomes" id="UP000054408">
    <property type="component" value="Unassembled WGS sequence"/>
</dbReference>
<keyword evidence="5" id="KW-1185">Reference proteome</keyword>
<dbReference type="EMBL" id="GL349483">
    <property type="protein sequence ID" value="KNC53858.1"/>
    <property type="molecule type" value="Genomic_DNA"/>
</dbReference>
<evidence type="ECO:0000313" key="4">
    <source>
        <dbReference type="EMBL" id="KNC53858.1"/>
    </source>
</evidence>
<keyword evidence="2" id="KW-0067">ATP-binding</keyword>
<evidence type="ECO:0000256" key="1">
    <source>
        <dbReference type="ARBA" id="ARBA00022741"/>
    </source>
</evidence>
<evidence type="ECO:0000313" key="5">
    <source>
        <dbReference type="Proteomes" id="UP000054408"/>
    </source>
</evidence>
<organism evidence="4 5">
    <name type="scientific">Thecamonas trahens ATCC 50062</name>
    <dbReference type="NCBI Taxonomy" id="461836"/>
    <lineage>
        <taxon>Eukaryota</taxon>
        <taxon>Apusozoa</taxon>
        <taxon>Apusomonadida</taxon>
        <taxon>Apusomonadidae</taxon>
        <taxon>Thecamonas</taxon>
    </lineage>
</organism>
<dbReference type="Gene3D" id="3.40.50.300">
    <property type="entry name" value="P-loop containing nucleotide triphosphate hydrolases"/>
    <property type="match status" value="1"/>
</dbReference>
<comment type="similarity">
    <text evidence="3">Belongs to the KTI12 family.</text>
</comment>
<dbReference type="RefSeq" id="XP_013754238.1">
    <property type="nucleotide sequence ID" value="XM_013898784.1"/>
</dbReference>
<sequence length="278" mass="29995">MPLITMCGRPVTGKSRRAAEMAAYLAEAVPDVRVVTVSAESLGLDKAACYAEPSAEKTLRAEFKAAVEREIGPGVVVICDSLNYIKGFRYELYCDAKAQRTPSCVVWCDTADELAEGWNDDAGLAGAPRYSHELFDDLWMRFEEPNGRKRWDKPLFVVGPDDELPAAAITAWLLESKPVKPNESTQSAPRAASSFVTALDGLTRSVVDAVLAWAAAGGLPGDPILLDGGVRIILKRKVTPAEIRRARKQYLKLAGMTPPPADAIIASFADFLASTING</sequence>
<dbReference type="eggNOG" id="KOG3062">
    <property type="taxonomic scope" value="Eukaryota"/>
</dbReference>
<dbReference type="Pfam" id="PF08433">
    <property type="entry name" value="KTI12"/>
    <property type="match status" value="1"/>
</dbReference>
<dbReference type="OMA" id="THSRWDK"/>
<evidence type="ECO:0000256" key="2">
    <source>
        <dbReference type="ARBA" id="ARBA00022840"/>
    </source>
</evidence>
<dbReference type="SUPFAM" id="SSF52540">
    <property type="entry name" value="P-loop containing nucleoside triphosphate hydrolases"/>
    <property type="match status" value="1"/>
</dbReference>
<dbReference type="InterPro" id="IPR027417">
    <property type="entry name" value="P-loop_NTPase"/>
</dbReference>
<evidence type="ECO:0000256" key="3">
    <source>
        <dbReference type="ARBA" id="ARBA00025768"/>
    </source>
</evidence>